<dbReference type="SUPFAM" id="SSF47616">
    <property type="entry name" value="GST C-terminal domain-like"/>
    <property type="match status" value="1"/>
</dbReference>
<name>A0ABD0LKS6_9CAEN</name>
<feature type="domain" description="GST C-terminal" evidence="2">
    <location>
        <begin position="96"/>
        <end position="254"/>
    </location>
</feature>
<dbReference type="Proteomes" id="UP001519460">
    <property type="component" value="Unassembled WGS sequence"/>
</dbReference>
<dbReference type="Gene3D" id="1.20.1050.10">
    <property type="match status" value="1"/>
</dbReference>
<sequence>MSADGADGDGTPKQRFELYIKASAIDKETKGSCPICQHWFMITCLLGENQDDIDFKVYTVQADCPPKNFGVDQGWSKKFPVVMVLAGHDKKGQDLTGTKYDTFEELETFFESINRECPELKRKNAPNVAAMSAVENVYNAFNRFLSQGKDPKGLNAELKKINEFLEAEDDTKFLVDNVLSFADCYLLPRLQHIRVAGKAYMDYDIPREYTAIWKYLAEAYKTEAFRSTMPSDQDIIFHYEKKVQNVARRPKRNPHPTLQSFSYTMDIPDDIAAQINGTPNNTNGDISQGVSEAVTKIDISSQDADDAPPRAEVTVDGGGGGDE</sequence>
<dbReference type="EMBL" id="JACVVK020000039">
    <property type="protein sequence ID" value="KAK7500033.1"/>
    <property type="molecule type" value="Genomic_DNA"/>
</dbReference>
<dbReference type="InterPro" id="IPR036282">
    <property type="entry name" value="Glutathione-S-Trfase_C_sf"/>
</dbReference>
<keyword evidence="4" id="KW-1185">Reference proteome</keyword>
<evidence type="ECO:0000256" key="1">
    <source>
        <dbReference type="SAM" id="MobiDB-lite"/>
    </source>
</evidence>
<reference evidence="3 4" key="1">
    <citation type="journal article" date="2023" name="Sci. Data">
        <title>Genome assembly of the Korean intertidal mud-creeper Batillaria attramentaria.</title>
        <authorList>
            <person name="Patra A.K."/>
            <person name="Ho P.T."/>
            <person name="Jun S."/>
            <person name="Lee S.J."/>
            <person name="Kim Y."/>
            <person name="Won Y.J."/>
        </authorList>
    </citation>
    <scope>NUCLEOTIDE SEQUENCE [LARGE SCALE GENOMIC DNA]</scope>
    <source>
        <strain evidence="3">Wonlab-2016</strain>
    </source>
</reference>
<accession>A0ABD0LKS6</accession>
<feature type="region of interest" description="Disordered" evidence="1">
    <location>
        <begin position="299"/>
        <end position="323"/>
    </location>
</feature>
<proteinExistence type="predicted"/>
<dbReference type="PANTHER" id="PTHR43920:SF5">
    <property type="entry name" value="CHLORIDE INTRACELLULAR CHANNEL CLIC"/>
    <property type="match status" value="1"/>
</dbReference>
<dbReference type="AlphaFoldDB" id="A0ABD0LKS6"/>
<dbReference type="PANTHER" id="PTHR43920">
    <property type="entry name" value="CHLORIDE INTRACELLULAR CHANNEL, ISOFORM A"/>
    <property type="match status" value="1"/>
</dbReference>
<dbReference type="Gene3D" id="3.40.30.10">
    <property type="entry name" value="Glutaredoxin"/>
    <property type="match status" value="1"/>
</dbReference>
<evidence type="ECO:0000313" key="4">
    <source>
        <dbReference type="Proteomes" id="UP001519460"/>
    </source>
</evidence>
<organism evidence="3 4">
    <name type="scientific">Batillaria attramentaria</name>
    <dbReference type="NCBI Taxonomy" id="370345"/>
    <lineage>
        <taxon>Eukaryota</taxon>
        <taxon>Metazoa</taxon>
        <taxon>Spiralia</taxon>
        <taxon>Lophotrochozoa</taxon>
        <taxon>Mollusca</taxon>
        <taxon>Gastropoda</taxon>
        <taxon>Caenogastropoda</taxon>
        <taxon>Sorbeoconcha</taxon>
        <taxon>Cerithioidea</taxon>
        <taxon>Batillariidae</taxon>
        <taxon>Batillaria</taxon>
    </lineage>
</organism>
<evidence type="ECO:0000259" key="2">
    <source>
        <dbReference type="PROSITE" id="PS50405"/>
    </source>
</evidence>
<evidence type="ECO:0000313" key="3">
    <source>
        <dbReference type="EMBL" id="KAK7500033.1"/>
    </source>
</evidence>
<gene>
    <name evidence="3" type="ORF">BaRGS_00008580</name>
</gene>
<comment type="caution">
    <text evidence="3">The sequence shown here is derived from an EMBL/GenBank/DDBJ whole genome shotgun (WGS) entry which is preliminary data.</text>
</comment>
<protein>
    <recommendedName>
        <fullName evidence="2">GST C-terminal domain-containing protein</fullName>
    </recommendedName>
</protein>
<dbReference type="InterPro" id="IPR010987">
    <property type="entry name" value="Glutathione-S-Trfase_C-like"/>
</dbReference>
<dbReference type="PROSITE" id="PS50405">
    <property type="entry name" value="GST_CTER"/>
    <property type="match status" value="1"/>
</dbReference>